<evidence type="ECO:0000256" key="4">
    <source>
        <dbReference type="ARBA" id="ARBA00022722"/>
    </source>
</evidence>
<dbReference type="InterPro" id="IPR047021">
    <property type="entry name" value="REXO1/3/4-like"/>
</dbReference>
<dbReference type="InterPro" id="IPR036397">
    <property type="entry name" value="RNaseH_sf"/>
</dbReference>
<dbReference type="AlphaFoldDB" id="A0ABD0KHK1"/>
<keyword evidence="4" id="KW-0540">Nuclease</keyword>
<comment type="subcellular location">
    <subcellularLocation>
        <location evidence="1">Nucleus</location>
    </subcellularLocation>
</comment>
<dbReference type="InterPro" id="IPR013520">
    <property type="entry name" value="Ribonucl_H"/>
</dbReference>
<dbReference type="Pfam" id="PF00929">
    <property type="entry name" value="RNase_T"/>
    <property type="match status" value="1"/>
</dbReference>
<evidence type="ECO:0000256" key="2">
    <source>
        <dbReference type="ARBA" id="ARBA00010489"/>
    </source>
</evidence>
<evidence type="ECO:0000259" key="9">
    <source>
        <dbReference type="SMART" id="SM00479"/>
    </source>
</evidence>
<keyword evidence="5" id="KW-0378">Hydrolase</keyword>
<evidence type="ECO:0000256" key="6">
    <source>
        <dbReference type="ARBA" id="ARBA00022839"/>
    </source>
</evidence>
<dbReference type="PANTHER" id="PTHR12801">
    <property type="entry name" value="RNA EXONUCLEASE REXO1 / RECO3 FAMILY MEMBER-RELATED"/>
    <property type="match status" value="1"/>
</dbReference>
<protein>
    <recommendedName>
        <fullName evidence="3">RNA exonuclease 4</fullName>
    </recommendedName>
</protein>
<dbReference type="Proteomes" id="UP001519460">
    <property type="component" value="Unassembled WGS sequence"/>
</dbReference>
<evidence type="ECO:0000256" key="7">
    <source>
        <dbReference type="ARBA" id="ARBA00023242"/>
    </source>
</evidence>
<dbReference type="SUPFAM" id="SSF53098">
    <property type="entry name" value="Ribonuclease H-like"/>
    <property type="match status" value="1"/>
</dbReference>
<organism evidence="10 11">
    <name type="scientific">Batillaria attramentaria</name>
    <dbReference type="NCBI Taxonomy" id="370345"/>
    <lineage>
        <taxon>Eukaryota</taxon>
        <taxon>Metazoa</taxon>
        <taxon>Spiralia</taxon>
        <taxon>Lophotrochozoa</taxon>
        <taxon>Mollusca</taxon>
        <taxon>Gastropoda</taxon>
        <taxon>Caenogastropoda</taxon>
        <taxon>Sorbeoconcha</taxon>
        <taxon>Cerithioidea</taxon>
        <taxon>Batillariidae</taxon>
        <taxon>Batillaria</taxon>
    </lineage>
</organism>
<feature type="compositionally biased region" description="Basic and acidic residues" evidence="8">
    <location>
        <begin position="161"/>
        <end position="172"/>
    </location>
</feature>
<gene>
    <name evidence="10" type="ORF">BaRGS_00021997</name>
</gene>
<feature type="region of interest" description="Disordered" evidence="8">
    <location>
        <begin position="1"/>
        <end position="232"/>
    </location>
</feature>
<feature type="compositionally biased region" description="Basic residues" evidence="8">
    <location>
        <begin position="115"/>
        <end position="133"/>
    </location>
</feature>
<comment type="caution">
    <text evidence="10">The sequence shown here is derived from an EMBL/GenBank/DDBJ whole genome shotgun (WGS) entry which is preliminary data.</text>
</comment>
<keyword evidence="7" id="KW-0539">Nucleus</keyword>
<evidence type="ECO:0000313" key="10">
    <source>
        <dbReference type="EMBL" id="KAK7486713.1"/>
    </source>
</evidence>
<evidence type="ECO:0000256" key="5">
    <source>
        <dbReference type="ARBA" id="ARBA00022801"/>
    </source>
</evidence>
<feature type="compositionally biased region" description="Basic and acidic residues" evidence="8">
    <location>
        <begin position="53"/>
        <end position="72"/>
    </location>
</feature>
<dbReference type="PANTHER" id="PTHR12801:SF158">
    <property type="entry name" value="RNA EXONUCLEASE 4"/>
    <property type="match status" value="1"/>
</dbReference>
<dbReference type="Gene3D" id="3.30.420.10">
    <property type="entry name" value="Ribonuclease H-like superfamily/Ribonuclease H"/>
    <property type="match status" value="1"/>
</dbReference>
<sequence length="446" mass="49994">MKPSKKAASPVKSALKGVQQTEKISHWKKLRLKRKMKKNQALKEALQSAVKGASEHSVVKREPVKHNSFGEKQKKKKESKSATTENRTSSNADHSDRQSAGGSPTVNHESDNKHFVKRKNRKGKWKKIKKGRVSKVGADETKSDAPMKQASSKNSATVPGAEKRDTGKDSRIMADLPLSPADFSSNWKKLQSTLQPSKRRTSSLSAKISKKRKIESETSPASTTEKASETQREEIWFDDVDEILIEKTPVPKQNGKKAEDALVMPNATTKLTKALAMDCEMVGVGKDGEESVLARVSLVNQHGHCVYDKFVRPREKVTDFRTHVSGVRPIDLRAAEDFMVVQKEVADLLKGRVLVGHALHNDLKVLFLDHPRKMIRDTSQYKPFRQVVGSNRPSLKKLSAKVLGVSVQEGEHSSVQDAQAAMRLYTMHRKRWEQELTKHKHRKPSS</sequence>
<dbReference type="GO" id="GO:0005634">
    <property type="term" value="C:nucleus"/>
    <property type="evidence" value="ECO:0007669"/>
    <property type="project" value="UniProtKB-SubCell"/>
</dbReference>
<feature type="domain" description="Exonuclease" evidence="9">
    <location>
        <begin position="273"/>
        <end position="434"/>
    </location>
</feature>
<keyword evidence="11" id="KW-1185">Reference proteome</keyword>
<evidence type="ECO:0000256" key="3">
    <source>
        <dbReference type="ARBA" id="ARBA00016937"/>
    </source>
</evidence>
<feature type="compositionally biased region" description="Polar residues" evidence="8">
    <location>
        <begin position="82"/>
        <end position="107"/>
    </location>
</feature>
<name>A0ABD0KHK1_9CAEN</name>
<evidence type="ECO:0000256" key="8">
    <source>
        <dbReference type="SAM" id="MobiDB-lite"/>
    </source>
</evidence>
<dbReference type="SMART" id="SM00479">
    <property type="entry name" value="EXOIII"/>
    <property type="match status" value="1"/>
</dbReference>
<evidence type="ECO:0000313" key="11">
    <source>
        <dbReference type="Proteomes" id="UP001519460"/>
    </source>
</evidence>
<evidence type="ECO:0000256" key="1">
    <source>
        <dbReference type="ARBA" id="ARBA00004123"/>
    </source>
</evidence>
<dbReference type="CDD" id="cd06144">
    <property type="entry name" value="REX4_like"/>
    <property type="match status" value="1"/>
</dbReference>
<keyword evidence="6" id="KW-0269">Exonuclease</keyword>
<dbReference type="FunFam" id="3.30.420.10:FF:000007">
    <property type="entry name" value="Interferon-stimulated exonuclease gene 20"/>
    <property type="match status" value="1"/>
</dbReference>
<dbReference type="GO" id="GO:0004527">
    <property type="term" value="F:exonuclease activity"/>
    <property type="evidence" value="ECO:0007669"/>
    <property type="project" value="UniProtKB-KW"/>
</dbReference>
<dbReference type="InterPro" id="IPR037431">
    <property type="entry name" value="REX4_DEDDh_dom"/>
</dbReference>
<feature type="compositionally biased region" description="Low complexity" evidence="8">
    <location>
        <begin position="1"/>
        <end position="16"/>
    </location>
</feature>
<reference evidence="10 11" key="1">
    <citation type="journal article" date="2023" name="Sci. Data">
        <title>Genome assembly of the Korean intertidal mud-creeper Batillaria attramentaria.</title>
        <authorList>
            <person name="Patra A.K."/>
            <person name="Ho P.T."/>
            <person name="Jun S."/>
            <person name="Lee S.J."/>
            <person name="Kim Y."/>
            <person name="Won Y.J."/>
        </authorList>
    </citation>
    <scope>NUCLEOTIDE SEQUENCE [LARGE SCALE GENOMIC DNA]</scope>
    <source>
        <strain evidence="10">Wonlab-2016</strain>
    </source>
</reference>
<proteinExistence type="inferred from homology"/>
<dbReference type="EMBL" id="JACVVK020000174">
    <property type="protein sequence ID" value="KAK7486713.1"/>
    <property type="molecule type" value="Genomic_DNA"/>
</dbReference>
<feature type="compositionally biased region" description="Polar residues" evidence="8">
    <location>
        <begin position="182"/>
        <end position="206"/>
    </location>
</feature>
<dbReference type="InterPro" id="IPR012337">
    <property type="entry name" value="RNaseH-like_sf"/>
</dbReference>
<accession>A0ABD0KHK1</accession>
<feature type="compositionally biased region" description="Basic residues" evidence="8">
    <location>
        <begin position="26"/>
        <end position="40"/>
    </location>
</feature>
<comment type="similarity">
    <text evidence="2">Belongs to the REXO4 family.</text>
</comment>